<dbReference type="Pfam" id="PF00443">
    <property type="entry name" value="UCH"/>
    <property type="match status" value="1"/>
</dbReference>
<comment type="caution">
    <text evidence="2">The sequence shown here is derived from an EMBL/GenBank/DDBJ whole genome shotgun (WGS) entry which is preliminary data.</text>
</comment>
<keyword evidence="3" id="KW-1185">Reference proteome</keyword>
<reference evidence="2 3" key="1">
    <citation type="submission" date="2024-05" db="EMBL/GenBank/DDBJ databases">
        <title>Genome sequencing and assembly of Indian major carp, Cirrhinus mrigala (Hamilton, 1822).</title>
        <authorList>
            <person name="Mohindra V."/>
            <person name="Chowdhury L.M."/>
            <person name="Lal K."/>
            <person name="Jena J.K."/>
        </authorList>
    </citation>
    <scope>NUCLEOTIDE SEQUENCE [LARGE SCALE GENOMIC DNA]</scope>
    <source>
        <strain evidence="2">CM1030</strain>
        <tissue evidence="2">Blood</tissue>
    </source>
</reference>
<organism evidence="2 3">
    <name type="scientific">Cirrhinus mrigala</name>
    <name type="common">Mrigala</name>
    <dbReference type="NCBI Taxonomy" id="683832"/>
    <lineage>
        <taxon>Eukaryota</taxon>
        <taxon>Metazoa</taxon>
        <taxon>Chordata</taxon>
        <taxon>Craniata</taxon>
        <taxon>Vertebrata</taxon>
        <taxon>Euteleostomi</taxon>
        <taxon>Actinopterygii</taxon>
        <taxon>Neopterygii</taxon>
        <taxon>Teleostei</taxon>
        <taxon>Ostariophysi</taxon>
        <taxon>Cypriniformes</taxon>
        <taxon>Cyprinidae</taxon>
        <taxon>Labeoninae</taxon>
        <taxon>Labeonini</taxon>
        <taxon>Cirrhinus</taxon>
    </lineage>
</organism>
<dbReference type="EMBL" id="JAMKFB020000009">
    <property type="protein sequence ID" value="KAL0183608.1"/>
    <property type="molecule type" value="Genomic_DNA"/>
</dbReference>
<dbReference type="Gene3D" id="3.90.70.10">
    <property type="entry name" value="Cysteine proteinases"/>
    <property type="match status" value="1"/>
</dbReference>
<evidence type="ECO:0000313" key="3">
    <source>
        <dbReference type="Proteomes" id="UP001529510"/>
    </source>
</evidence>
<dbReference type="AlphaFoldDB" id="A0ABD0QBI1"/>
<dbReference type="InterPro" id="IPR001394">
    <property type="entry name" value="Peptidase_C19_UCH"/>
</dbReference>
<accession>A0ABD0QBI1</accession>
<sequence length="83" mass="9827">LHMTRLTGNDKKLKAKLLSTVKACIETRHPDFLGDHQQDAHEFLMVCLSYLKEEGELLWSYWPEYICPVANMEFQLNRRRTCD</sequence>
<dbReference type="InterPro" id="IPR038765">
    <property type="entry name" value="Papain-like_cys_pep_sf"/>
</dbReference>
<feature type="non-terminal residue" evidence="2">
    <location>
        <position position="1"/>
    </location>
</feature>
<gene>
    <name evidence="2" type="ORF">M9458_019304</name>
</gene>
<dbReference type="Proteomes" id="UP001529510">
    <property type="component" value="Unassembled WGS sequence"/>
</dbReference>
<evidence type="ECO:0000259" key="1">
    <source>
        <dbReference type="Pfam" id="PF00443"/>
    </source>
</evidence>
<feature type="domain" description="Peptidase C19 ubiquitin carboxyl-terminal hydrolase" evidence="1">
    <location>
        <begin position="20"/>
        <end position="81"/>
    </location>
</feature>
<proteinExistence type="predicted"/>
<feature type="non-terminal residue" evidence="2">
    <location>
        <position position="83"/>
    </location>
</feature>
<evidence type="ECO:0000313" key="2">
    <source>
        <dbReference type="EMBL" id="KAL0183608.1"/>
    </source>
</evidence>
<dbReference type="SUPFAM" id="SSF54001">
    <property type="entry name" value="Cysteine proteinases"/>
    <property type="match status" value="1"/>
</dbReference>
<protein>
    <recommendedName>
        <fullName evidence="1">Peptidase C19 ubiquitin carboxyl-terminal hydrolase domain-containing protein</fullName>
    </recommendedName>
</protein>
<name>A0ABD0QBI1_CIRMR</name>